<protein>
    <submittedName>
        <fullName evidence="2">Uncharacterized protein</fullName>
    </submittedName>
</protein>
<keyword evidence="1" id="KW-0732">Signal</keyword>
<accession>A0ABM5JMS9</accession>
<proteinExistence type="predicted"/>
<feature type="chain" id="PRO_5045547107" evidence="1">
    <location>
        <begin position="21"/>
        <end position="112"/>
    </location>
</feature>
<keyword evidence="3" id="KW-1185">Reference proteome</keyword>
<dbReference type="GeneID" id="114349524"/>
<dbReference type="RefSeq" id="XP_050499240.1">
    <property type="nucleotide sequence ID" value="XM_050643283.1"/>
</dbReference>
<organism evidence="2 3">
    <name type="scientific">Diabrotica virgifera virgifera</name>
    <name type="common">western corn rootworm</name>
    <dbReference type="NCBI Taxonomy" id="50390"/>
    <lineage>
        <taxon>Eukaryota</taxon>
        <taxon>Metazoa</taxon>
        <taxon>Ecdysozoa</taxon>
        <taxon>Arthropoda</taxon>
        <taxon>Hexapoda</taxon>
        <taxon>Insecta</taxon>
        <taxon>Pterygota</taxon>
        <taxon>Neoptera</taxon>
        <taxon>Endopterygota</taxon>
        <taxon>Coleoptera</taxon>
        <taxon>Polyphaga</taxon>
        <taxon>Cucujiformia</taxon>
        <taxon>Chrysomeloidea</taxon>
        <taxon>Chrysomelidae</taxon>
        <taxon>Galerucinae</taxon>
        <taxon>Diabroticina</taxon>
        <taxon>Diabroticites</taxon>
        <taxon>Diabrotica</taxon>
    </lineage>
</organism>
<dbReference type="Proteomes" id="UP001652700">
    <property type="component" value="Unplaced"/>
</dbReference>
<sequence length="112" mass="12678">MKRLILATIVFFVVYQVVHGRICSCDWKCEENLVCKDSEILVKKGSFCRCCDDCYKKLYEGDNCSWATYSISNEDSTNNGSPRHLAPHEPLKIKCVDGLICNGEGKCAKVYQ</sequence>
<reference evidence="2" key="1">
    <citation type="submission" date="2025-05" db="UniProtKB">
        <authorList>
            <consortium name="EnsemblMetazoa"/>
        </authorList>
    </citation>
    <scope>IDENTIFICATION</scope>
</reference>
<feature type="signal peptide" evidence="1">
    <location>
        <begin position="1"/>
        <end position="20"/>
    </location>
</feature>
<evidence type="ECO:0000313" key="2">
    <source>
        <dbReference type="EnsemblMetazoa" id="XP_050499240.1"/>
    </source>
</evidence>
<evidence type="ECO:0000256" key="1">
    <source>
        <dbReference type="SAM" id="SignalP"/>
    </source>
</evidence>
<name>A0ABM5JMS9_DIAVI</name>
<evidence type="ECO:0000313" key="3">
    <source>
        <dbReference type="Proteomes" id="UP001652700"/>
    </source>
</evidence>
<dbReference type="EnsemblMetazoa" id="XM_050643283.1">
    <property type="protein sequence ID" value="XP_050499240.1"/>
    <property type="gene ID" value="LOC114349524"/>
</dbReference>